<dbReference type="CDD" id="cd00167">
    <property type="entry name" value="SANT"/>
    <property type="match status" value="2"/>
</dbReference>
<dbReference type="PROSITE" id="PS51294">
    <property type="entry name" value="HTH_MYB"/>
    <property type="match status" value="2"/>
</dbReference>
<feature type="compositionally biased region" description="Basic and acidic residues" evidence="7">
    <location>
        <begin position="144"/>
        <end position="164"/>
    </location>
</feature>
<keyword evidence="5" id="KW-0804">Transcription</keyword>
<feature type="compositionally biased region" description="Polar residues" evidence="7">
    <location>
        <begin position="170"/>
        <end position="182"/>
    </location>
</feature>
<comment type="subcellular location">
    <subcellularLocation>
        <location evidence="1">Nucleus</location>
    </subcellularLocation>
</comment>
<dbReference type="GO" id="GO:0010597">
    <property type="term" value="P:green leaf volatile biosynthetic process"/>
    <property type="evidence" value="ECO:0007669"/>
    <property type="project" value="UniProtKB-ARBA"/>
</dbReference>
<name>A0AAE1VBP4_9SOLA</name>
<dbReference type="GO" id="GO:0005634">
    <property type="term" value="C:nucleus"/>
    <property type="evidence" value="ECO:0007669"/>
    <property type="project" value="UniProtKB-SubCell"/>
</dbReference>
<dbReference type="Pfam" id="PF00249">
    <property type="entry name" value="Myb_DNA-binding"/>
    <property type="match status" value="2"/>
</dbReference>
<feature type="domain" description="Myb-like" evidence="8">
    <location>
        <begin position="11"/>
        <end position="63"/>
    </location>
</feature>
<evidence type="ECO:0000259" key="9">
    <source>
        <dbReference type="PROSITE" id="PS51294"/>
    </source>
</evidence>
<dbReference type="SMART" id="SM00717">
    <property type="entry name" value="SANT"/>
    <property type="match status" value="2"/>
</dbReference>
<keyword evidence="6" id="KW-0539">Nucleus</keyword>
<keyword evidence="2" id="KW-0677">Repeat</keyword>
<keyword evidence="11" id="KW-1185">Reference proteome</keyword>
<feature type="domain" description="HTH myb-type" evidence="9">
    <location>
        <begin position="11"/>
        <end position="63"/>
    </location>
</feature>
<dbReference type="AlphaFoldDB" id="A0AAE1VBP4"/>
<accession>A0AAE1VBP4</accession>
<evidence type="ECO:0000256" key="1">
    <source>
        <dbReference type="ARBA" id="ARBA00004123"/>
    </source>
</evidence>
<dbReference type="EMBL" id="JAVYJV010000008">
    <property type="protein sequence ID" value="KAK4363953.1"/>
    <property type="molecule type" value="Genomic_DNA"/>
</dbReference>
<reference evidence="10" key="1">
    <citation type="submission" date="2023-12" db="EMBL/GenBank/DDBJ databases">
        <title>Genome assembly of Anisodus tanguticus.</title>
        <authorList>
            <person name="Wang Y.-J."/>
        </authorList>
    </citation>
    <scope>NUCLEOTIDE SEQUENCE</scope>
    <source>
        <strain evidence="10">KB-2021</strain>
        <tissue evidence="10">Leaf</tissue>
    </source>
</reference>
<evidence type="ECO:0000313" key="10">
    <source>
        <dbReference type="EMBL" id="KAK4363953.1"/>
    </source>
</evidence>
<feature type="domain" description="Myb-like" evidence="8">
    <location>
        <begin position="64"/>
        <end position="114"/>
    </location>
</feature>
<comment type="caution">
    <text evidence="10">The sequence shown here is derived from an EMBL/GenBank/DDBJ whole genome shotgun (WGS) entry which is preliminary data.</text>
</comment>
<dbReference type="Gene3D" id="1.10.10.60">
    <property type="entry name" value="Homeodomain-like"/>
    <property type="match status" value="2"/>
</dbReference>
<feature type="compositionally biased region" description="Low complexity" evidence="7">
    <location>
        <begin position="131"/>
        <end position="142"/>
    </location>
</feature>
<evidence type="ECO:0000256" key="5">
    <source>
        <dbReference type="ARBA" id="ARBA00023163"/>
    </source>
</evidence>
<dbReference type="GO" id="GO:0000976">
    <property type="term" value="F:transcription cis-regulatory region binding"/>
    <property type="evidence" value="ECO:0007669"/>
    <property type="project" value="UniProtKB-ARBA"/>
</dbReference>
<proteinExistence type="predicted"/>
<dbReference type="PROSITE" id="PS50090">
    <property type="entry name" value="MYB_LIKE"/>
    <property type="match status" value="2"/>
</dbReference>
<keyword evidence="4" id="KW-0238">DNA-binding</keyword>
<dbReference type="Proteomes" id="UP001291623">
    <property type="component" value="Unassembled WGS sequence"/>
</dbReference>
<evidence type="ECO:0000259" key="8">
    <source>
        <dbReference type="PROSITE" id="PS50090"/>
    </source>
</evidence>
<dbReference type="PANTHER" id="PTHR10641:SF1103">
    <property type="entry name" value="TRANSCRIPTION FACTOR MYB72"/>
    <property type="match status" value="1"/>
</dbReference>
<evidence type="ECO:0000256" key="6">
    <source>
        <dbReference type="ARBA" id="ARBA00023242"/>
    </source>
</evidence>
<evidence type="ECO:0000256" key="2">
    <source>
        <dbReference type="ARBA" id="ARBA00022737"/>
    </source>
</evidence>
<evidence type="ECO:0000256" key="7">
    <source>
        <dbReference type="SAM" id="MobiDB-lite"/>
    </source>
</evidence>
<dbReference type="SUPFAM" id="SSF46689">
    <property type="entry name" value="Homeodomain-like"/>
    <property type="match status" value="1"/>
</dbReference>
<evidence type="ECO:0000256" key="3">
    <source>
        <dbReference type="ARBA" id="ARBA00023015"/>
    </source>
</evidence>
<keyword evidence="3" id="KW-0805">Transcription regulation</keyword>
<dbReference type="InterPro" id="IPR017930">
    <property type="entry name" value="Myb_dom"/>
</dbReference>
<dbReference type="InterPro" id="IPR001005">
    <property type="entry name" value="SANT/Myb"/>
</dbReference>
<dbReference type="FunFam" id="1.10.10.60:FF:000015">
    <property type="entry name" value="Transcription factor RAX3"/>
    <property type="match status" value="1"/>
</dbReference>
<dbReference type="InterPro" id="IPR009057">
    <property type="entry name" value="Homeodomain-like_sf"/>
</dbReference>
<feature type="domain" description="HTH myb-type" evidence="9">
    <location>
        <begin position="64"/>
        <end position="118"/>
    </location>
</feature>
<organism evidence="10 11">
    <name type="scientific">Anisodus tanguticus</name>
    <dbReference type="NCBI Taxonomy" id="243964"/>
    <lineage>
        <taxon>Eukaryota</taxon>
        <taxon>Viridiplantae</taxon>
        <taxon>Streptophyta</taxon>
        <taxon>Embryophyta</taxon>
        <taxon>Tracheophyta</taxon>
        <taxon>Spermatophyta</taxon>
        <taxon>Magnoliopsida</taxon>
        <taxon>eudicotyledons</taxon>
        <taxon>Gunneridae</taxon>
        <taxon>Pentapetalae</taxon>
        <taxon>asterids</taxon>
        <taxon>lamiids</taxon>
        <taxon>Solanales</taxon>
        <taxon>Solanaceae</taxon>
        <taxon>Solanoideae</taxon>
        <taxon>Hyoscyameae</taxon>
        <taxon>Anisodus</taxon>
    </lineage>
</organism>
<evidence type="ECO:0000313" key="11">
    <source>
        <dbReference type="Proteomes" id="UP001291623"/>
    </source>
</evidence>
<evidence type="ECO:0000256" key="4">
    <source>
        <dbReference type="ARBA" id="ARBA00023125"/>
    </source>
</evidence>
<protein>
    <submittedName>
        <fullName evidence="10">Uncharacterized protein</fullName>
    </submittedName>
</protein>
<dbReference type="InterPro" id="IPR015495">
    <property type="entry name" value="Myb_TF_plants"/>
</dbReference>
<dbReference type="PANTHER" id="PTHR10641">
    <property type="entry name" value="MYB FAMILY TRANSCRIPTION FACTOR"/>
    <property type="match status" value="1"/>
</dbReference>
<gene>
    <name evidence="10" type="ORF">RND71_015311</name>
</gene>
<sequence length="290" mass="32921">MGKGRAPCCDKSKVKKGPWTPAEDLKLISFIQKYGHGNWRALPKQAGLLRCGKSCRLRWINYLRPDVKRGNFTPQEEDTIIKLHHSFGNRWSKIASHLPGRTDNEIKNVWNTHLKKRILKKEEYRDMKNNSSCASSPSSLSSIHQDDHITSSREELGDHNKGQHLDTYAGSCSPNTTTSSNASLNVDQFSMDMINQVIEIPDIDFSDMLDDIPINLGPHDLDYPKVDSSTAHIQYPQLPVAQYTAQGSSDEYECQKWMRYLEIELGLTTSNNEQCCDGFTLPHQNNPMQV</sequence>
<feature type="region of interest" description="Disordered" evidence="7">
    <location>
        <begin position="126"/>
        <end position="182"/>
    </location>
</feature>